<dbReference type="SMART" id="SM00086">
    <property type="entry name" value="PAC"/>
    <property type="match status" value="3"/>
</dbReference>
<dbReference type="PANTHER" id="PTHR43047:SF72">
    <property type="entry name" value="OSMOSENSING HISTIDINE PROTEIN KINASE SLN1"/>
    <property type="match status" value="1"/>
</dbReference>
<dbReference type="InterPro" id="IPR036890">
    <property type="entry name" value="HATPase_C_sf"/>
</dbReference>
<dbReference type="PROSITE" id="PS50112">
    <property type="entry name" value="PAS"/>
    <property type="match status" value="3"/>
</dbReference>
<dbReference type="Pfam" id="PF01590">
    <property type="entry name" value="GAF"/>
    <property type="match status" value="3"/>
</dbReference>
<organism evidence="12 13">
    <name type="scientific">Candidatus Lucifugimonas marina</name>
    <dbReference type="NCBI Taxonomy" id="3038979"/>
    <lineage>
        <taxon>Bacteria</taxon>
        <taxon>Bacillati</taxon>
        <taxon>Chloroflexota</taxon>
        <taxon>Dehalococcoidia</taxon>
        <taxon>SAR202 cluster</taxon>
        <taxon>Candidatus Lucifugimonadales</taxon>
        <taxon>Candidatus Lucifugimonadaceae</taxon>
        <taxon>Candidatus Lucifugimonas</taxon>
    </lineage>
</organism>
<dbReference type="FunFam" id="3.30.565.10:FF:000006">
    <property type="entry name" value="Sensor histidine kinase WalK"/>
    <property type="match status" value="1"/>
</dbReference>
<dbReference type="Pfam" id="PF00512">
    <property type="entry name" value="HisKA"/>
    <property type="match status" value="1"/>
</dbReference>
<dbReference type="SUPFAM" id="SSF55781">
    <property type="entry name" value="GAF domain-like"/>
    <property type="match status" value="3"/>
</dbReference>
<keyword evidence="3" id="KW-0597">Phosphoprotein</keyword>
<evidence type="ECO:0000256" key="5">
    <source>
        <dbReference type="ARBA" id="ARBA00022777"/>
    </source>
</evidence>
<dbReference type="Pfam" id="PF13426">
    <property type="entry name" value="PAS_9"/>
    <property type="match status" value="2"/>
</dbReference>
<dbReference type="InterPro" id="IPR001610">
    <property type="entry name" value="PAC"/>
</dbReference>
<evidence type="ECO:0000256" key="4">
    <source>
        <dbReference type="ARBA" id="ARBA00022679"/>
    </source>
</evidence>
<dbReference type="CDD" id="cd00130">
    <property type="entry name" value="PAS"/>
    <property type="match status" value="3"/>
</dbReference>
<dbReference type="PROSITE" id="PS50113">
    <property type="entry name" value="PAC"/>
    <property type="match status" value="3"/>
</dbReference>
<dbReference type="EMBL" id="WMBE01000002">
    <property type="protein sequence ID" value="MDG0866616.1"/>
    <property type="molecule type" value="Genomic_DNA"/>
</dbReference>
<dbReference type="Gene3D" id="1.10.287.130">
    <property type="match status" value="1"/>
</dbReference>
<evidence type="ECO:0000256" key="2">
    <source>
        <dbReference type="ARBA" id="ARBA00012438"/>
    </source>
</evidence>
<dbReference type="NCBIfam" id="TIGR00229">
    <property type="entry name" value="sensory_box"/>
    <property type="match status" value="3"/>
</dbReference>
<dbReference type="GO" id="GO:0000155">
    <property type="term" value="F:phosphorelay sensor kinase activity"/>
    <property type="evidence" value="ECO:0007669"/>
    <property type="project" value="InterPro"/>
</dbReference>
<dbReference type="SMART" id="SM00388">
    <property type="entry name" value="HisKA"/>
    <property type="match status" value="1"/>
</dbReference>
<dbReference type="SMART" id="SM00091">
    <property type="entry name" value="PAS"/>
    <property type="match status" value="3"/>
</dbReference>
<dbReference type="InterPro" id="IPR005467">
    <property type="entry name" value="His_kinase_dom"/>
</dbReference>
<dbReference type="Gene3D" id="3.30.450.40">
    <property type="match status" value="3"/>
</dbReference>
<name>A0AAJ6CTT1_9CHLR</name>
<dbReference type="PROSITE" id="PS50109">
    <property type="entry name" value="HIS_KIN"/>
    <property type="match status" value="1"/>
</dbReference>
<accession>A0AAJ6CTT1</accession>
<keyword evidence="6" id="KW-0902">Two-component regulatory system</keyword>
<dbReference type="SMART" id="SM00387">
    <property type="entry name" value="HATPase_c"/>
    <property type="match status" value="1"/>
</dbReference>
<evidence type="ECO:0000313" key="14">
    <source>
        <dbReference type="Proteomes" id="UP001321249"/>
    </source>
</evidence>
<feature type="domain" description="PAS" evidence="9">
    <location>
        <begin position="740"/>
        <end position="786"/>
    </location>
</feature>
<dbReference type="EMBL" id="CP046147">
    <property type="protein sequence ID" value="WFG40703.1"/>
    <property type="molecule type" value="Genomic_DNA"/>
</dbReference>
<dbReference type="Proteomes" id="UP001321249">
    <property type="component" value="Unassembled WGS sequence"/>
</dbReference>
<dbReference type="InterPro" id="IPR036097">
    <property type="entry name" value="HisK_dim/P_sf"/>
</dbReference>
<dbReference type="GO" id="GO:0009927">
    <property type="term" value="F:histidine phosphotransfer kinase activity"/>
    <property type="evidence" value="ECO:0007669"/>
    <property type="project" value="TreeGrafter"/>
</dbReference>
<dbReference type="InterPro" id="IPR029016">
    <property type="entry name" value="GAF-like_dom_sf"/>
</dbReference>
<feature type="domain" description="PAC" evidence="10">
    <location>
        <begin position="689"/>
        <end position="743"/>
    </location>
</feature>
<dbReference type="Gene3D" id="3.30.565.10">
    <property type="entry name" value="Histidine kinase-like ATPase, C-terminal domain"/>
    <property type="match status" value="1"/>
</dbReference>
<dbReference type="Gene3D" id="3.30.450.20">
    <property type="entry name" value="PAS domain"/>
    <property type="match status" value="3"/>
</dbReference>
<dbReference type="InterPro" id="IPR013767">
    <property type="entry name" value="PAS_fold"/>
</dbReference>
<reference evidence="12" key="2">
    <citation type="journal article" date="2023" name="Nat. Commun.">
        <title>Cultivation of marine bacteria of the SAR202 clade.</title>
        <authorList>
            <person name="Lim Y."/>
            <person name="Seo J.H."/>
            <person name="Giovannoni S.J."/>
            <person name="Kang I."/>
            <person name="Cho J.C."/>
        </authorList>
    </citation>
    <scope>NUCLEOTIDE SEQUENCE</scope>
    <source>
        <strain evidence="12">JH1073</strain>
    </source>
</reference>
<comment type="catalytic activity">
    <reaction evidence="1">
        <text>ATP + protein L-histidine = ADP + protein N-phospho-L-histidine.</text>
        <dbReference type="EC" id="2.7.13.3"/>
    </reaction>
</comment>
<dbReference type="Pfam" id="PF02518">
    <property type="entry name" value="HATPase_c"/>
    <property type="match status" value="1"/>
</dbReference>
<feature type="domain" description="PAC" evidence="10">
    <location>
        <begin position="567"/>
        <end position="621"/>
    </location>
</feature>
<evidence type="ECO:0000256" key="3">
    <source>
        <dbReference type="ARBA" id="ARBA00022553"/>
    </source>
</evidence>
<evidence type="ECO:0000259" key="10">
    <source>
        <dbReference type="PROSITE" id="PS50113"/>
    </source>
</evidence>
<evidence type="ECO:0000313" key="12">
    <source>
        <dbReference type="EMBL" id="WFG40703.1"/>
    </source>
</evidence>
<dbReference type="InterPro" id="IPR004358">
    <property type="entry name" value="Sig_transdc_His_kin-like_C"/>
</dbReference>
<keyword evidence="13" id="KW-1185">Reference proteome</keyword>
<keyword evidence="5" id="KW-0418">Kinase</keyword>
<dbReference type="GO" id="GO:0006355">
    <property type="term" value="P:regulation of DNA-templated transcription"/>
    <property type="evidence" value="ECO:0007669"/>
    <property type="project" value="InterPro"/>
</dbReference>
<evidence type="ECO:0000259" key="9">
    <source>
        <dbReference type="PROSITE" id="PS50112"/>
    </source>
</evidence>
<sequence length="1117" mass="123809">MVISRWSDGGQTLTDQYSDGLPIKGHTRGQVLQVPEDEIWVRLQKEKLPWVVNGDAYDEFKERNDLERTRYDSGLRAILIVPLLWRGGVSGSIAFRSTNPEAFDENEVELAVAIAAQIAGAMDAADQFRQLEAESAERQRLANVQARIAEIGRIVSSTLDLDAALSEFVAQLRSLLPYDRIVISTVNEELTEVVDILVHGVGEDDSKLGIKLPFPESEILRESISNHEAFSVGGEDYPEYARSVKLDQYPTFSSLRSFLLIPLVWQGHPIGSLNLRSVDPFAYGESEISIARQVGAQVAGAIATSNQYALLEKESEEREHLAFEQARIAEIGRIVSSTLELNDVFKSFSEQAGELVPFDRLVISLIDRNKQTVVDAYVAGQLVAHSTSGTEHPLSGDIKESVVETSKSLVSNYSDLPKVVANRIGEKSNYESGLRSVLVVPLAWQGDVVGALTFRSISEDIYGERQIQIAEQIGAQIAGAVAAANQYQQLEKALSDSQIQQMAIEAADDAILIRDSDAKLIYVNSAFERQTGFSAAEVLGTNFIYPENVGQSTEKLDQLWATIRSGESWRSIVPSQRKDGSEYIVDATLSPVFNSDGEIDKFLGIRRDITAMFRANESNRIQAAALEAADDAIVIRSSDTTIEYVNAAFERQSGYLRSEVVGSDSKYLPTIKVSNPTYEKMWAHVRSGKTWNAVVAGIHKDGSEYVVDTSLSPIFDDEGKIDKFVGIRRDITARVKAEEANKIQAAALEAAADAVFILNTDTSINWVNEAFVRDTGYSREEAIGKSSPFLRSDKNDDVTFDGLWDQVRTGQTWHGRLWTVRKDGSEYLCEASLTPVFDDSGAITKYVGTRRDITEHVQAEQDREARRDLDAQNQQLLEMNKQREEFFSTVSHELRTPLTSVMAFADIMSRDRHRTLTKLQKEHLDVIKRNSRNLNELVEDMLDFSRMSTDQLKLNKSEFEIHSLLDSVIESLEPTAGQRDQSIVIEPNNEPIWIKADHSRIVQVISNLITNSSKYSPPSTTITVRIGIEASRVSITVSDRGIGIPPEDLENIFSAFFRSDQISVREEIGVGLGLAISKSLVDLHDGKISAMSKLNEGTDITVTLPGASLQPTVDARA</sequence>
<evidence type="ECO:0000313" key="11">
    <source>
        <dbReference type="EMBL" id="MDG0866616.1"/>
    </source>
</evidence>
<evidence type="ECO:0000313" key="13">
    <source>
        <dbReference type="Proteomes" id="UP001219901"/>
    </source>
</evidence>
<evidence type="ECO:0000256" key="6">
    <source>
        <dbReference type="ARBA" id="ARBA00023012"/>
    </source>
</evidence>
<dbReference type="SMART" id="SM00065">
    <property type="entry name" value="GAF"/>
    <property type="match status" value="3"/>
</dbReference>
<dbReference type="CDD" id="cd00082">
    <property type="entry name" value="HisKA"/>
    <property type="match status" value="1"/>
</dbReference>
<dbReference type="CDD" id="cd00075">
    <property type="entry name" value="HATPase"/>
    <property type="match status" value="1"/>
</dbReference>
<gene>
    <name evidence="11" type="ORF">GKO46_05940</name>
    <name evidence="12" type="ORF">GKO48_14185</name>
</gene>
<feature type="domain" description="PAS" evidence="9">
    <location>
        <begin position="496"/>
        <end position="545"/>
    </location>
</feature>
<dbReference type="SUPFAM" id="SSF55785">
    <property type="entry name" value="PYP-like sensor domain (PAS domain)"/>
    <property type="match status" value="3"/>
</dbReference>
<keyword evidence="4" id="KW-0808">Transferase</keyword>
<reference evidence="13 14" key="1">
    <citation type="submission" date="2019-11" db="EMBL/GenBank/DDBJ databases">
        <authorList>
            <person name="Cho J.-C."/>
        </authorList>
    </citation>
    <scope>NUCLEOTIDE SEQUENCE [LARGE SCALE GENOMIC DNA]</scope>
    <source>
        <strain evidence="12 13">JH1073</strain>
        <strain evidence="11 14">JH702</strain>
    </source>
</reference>
<dbReference type="InterPro" id="IPR003661">
    <property type="entry name" value="HisK_dim/P_dom"/>
</dbReference>
<feature type="domain" description="Histidine kinase" evidence="8">
    <location>
        <begin position="889"/>
        <end position="1108"/>
    </location>
</feature>
<dbReference type="AlphaFoldDB" id="A0AAJ6CTT1"/>
<dbReference type="GO" id="GO:0005886">
    <property type="term" value="C:plasma membrane"/>
    <property type="evidence" value="ECO:0007669"/>
    <property type="project" value="TreeGrafter"/>
</dbReference>
<feature type="domain" description="PAS" evidence="9">
    <location>
        <begin position="618"/>
        <end position="662"/>
    </location>
</feature>
<evidence type="ECO:0000256" key="7">
    <source>
        <dbReference type="ARBA" id="ARBA00023136"/>
    </source>
</evidence>
<keyword evidence="7" id="KW-0472">Membrane</keyword>
<dbReference type="Proteomes" id="UP001219901">
    <property type="component" value="Chromosome"/>
</dbReference>
<dbReference type="SUPFAM" id="SSF55874">
    <property type="entry name" value="ATPase domain of HSP90 chaperone/DNA topoisomerase II/histidine kinase"/>
    <property type="match status" value="1"/>
</dbReference>
<dbReference type="EC" id="2.7.13.3" evidence="2"/>
<dbReference type="PRINTS" id="PR00344">
    <property type="entry name" value="BCTRLSENSOR"/>
</dbReference>
<proteinExistence type="predicted"/>
<evidence type="ECO:0000256" key="1">
    <source>
        <dbReference type="ARBA" id="ARBA00000085"/>
    </source>
</evidence>
<dbReference type="PANTHER" id="PTHR43047">
    <property type="entry name" value="TWO-COMPONENT HISTIDINE PROTEIN KINASE"/>
    <property type="match status" value="1"/>
</dbReference>
<dbReference type="InterPro" id="IPR000700">
    <property type="entry name" value="PAS-assoc_C"/>
</dbReference>
<dbReference type="SUPFAM" id="SSF47384">
    <property type="entry name" value="Homodimeric domain of signal transducing histidine kinase"/>
    <property type="match status" value="1"/>
</dbReference>
<protein>
    <recommendedName>
        <fullName evidence="2">histidine kinase</fullName>
        <ecNumber evidence="2">2.7.13.3</ecNumber>
    </recommendedName>
</protein>
<dbReference type="FunFam" id="1.10.287.130:FF:000001">
    <property type="entry name" value="Two-component sensor histidine kinase"/>
    <property type="match status" value="1"/>
</dbReference>
<evidence type="ECO:0000259" key="8">
    <source>
        <dbReference type="PROSITE" id="PS50109"/>
    </source>
</evidence>
<reference evidence="13" key="3">
    <citation type="submission" date="2023-06" db="EMBL/GenBank/DDBJ databases">
        <title>Pangenomics reveal diversification of enzyme families and niche specialization in globally abundant SAR202 bacteria.</title>
        <authorList>
            <person name="Saw J.H.W."/>
        </authorList>
    </citation>
    <scope>NUCLEOTIDE SEQUENCE [LARGE SCALE GENOMIC DNA]</scope>
    <source>
        <strain evidence="13">JH1073</strain>
    </source>
</reference>
<dbReference type="Pfam" id="PF00989">
    <property type="entry name" value="PAS"/>
    <property type="match status" value="1"/>
</dbReference>
<dbReference type="InterPro" id="IPR000014">
    <property type="entry name" value="PAS"/>
</dbReference>
<feature type="domain" description="PAC" evidence="10">
    <location>
        <begin position="811"/>
        <end position="865"/>
    </location>
</feature>
<dbReference type="InterPro" id="IPR003594">
    <property type="entry name" value="HATPase_dom"/>
</dbReference>
<dbReference type="InterPro" id="IPR035965">
    <property type="entry name" value="PAS-like_dom_sf"/>
</dbReference>
<dbReference type="InterPro" id="IPR003018">
    <property type="entry name" value="GAF"/>
</dbReference>